<dbReference type="Pfam" id="PF00582">
    <property type="entry name" value="Usp"/>
    <property type="match status" value="1"/>
</dbReference>
<dbReference type="GeneID" id="38470545"/>
<name>A0A3M0DUK3_9EURY</name>
<evidence type="ECO:0000313" key="3">
    <source>
        <dbReference type="EMBL" id="AZH24713.1"/>
    </source>
</evidence>
<gene>
    <name evidence="4" type="ORF">ATH50_0849</name>
    <name evidence="3" type="ORF">DU502_04625</name>
</gene>
<organism evidence="4 5">
    <name type="scientific">Haloplanus aerogenes</name>
    <dbReference type="NCBI Taxonomy" id="660522"/>
    <lineage>
        <taxon>Archaea</taxon>
        <taxon>Methanobacteriati</taxon>
        <taxon>Methanobacteriota</taxon>
        <taxon>Stenosarchaea group</taxon>
        <taxon>Halobacteria</taxon>
        <taxon>Halobacteriales</taxon>
        <taxon>Haloferacaceae</taxon>
        <taxon>Haloplanus</taxon>
    </lineage>
</organism>
<dbReference type="PANTHER" id="PTHR46268">
    <property type="entry name" value="STRESS RESPONSE PROTEIN NHAX"/>
    <property type="match status" value="1"/>
</dbReference>
<accession>A0A3M0DUK3</accession>
<keyword evidence="6" id="KW-1185">Reference proteome</keyword>
<reference evidence="4 5" key="1">
    <citation type="journal article" date="2015" name="Stand. Genomic Sci.">
        <title>Genomic Encyclopedia of Bacterial and Archaeal Type Strains, Phase III: the genomes of soil and plant-associated and newly described type strains.</title>
        <authorList>
            <person name="Whitman W.B."/>
            <person name="Woyke T."/>
            <person name="Klenk H.P."/>
            <person name="Zhou Y."/>
            <person name="Lilburn T.G."/>
            <person name="Beck B.J."/>
            <person name="De Vos P."/>
            <person name="Vandamme P."/>
            <person name="Eisen J.A."/>
            <person name="Garrity G."/>
            <person name="Hugenholtz P."/>
            <person name="Kyrpides N.C."/>
        </authorList>
    </citation>
    <scope>NUCLEOTIDE SEQUENCE [LARGE SCALE GENOMIC DNA]</scope>
    <source>
        <strain evidence="4 5">CGMCC 1.10124</strain>
    </source>
</reference>
<dbReference type="InterPro" id="IPR014729">
    <property type="entry name" value="Rossmann-like_a/b/a_fold"/>
</dbReference>
<sequence length="148" mass="15998">MELLVAVDGSEESDRALAYATDIANATDGSITLIHVIEPDVYDAGGGEPISPSDRRDRLVIDSLDAAEEQGRAIVDEAIEFASERGQTVSGELLYGQPAKVISEYAEKGEFETLYVGHRGRSERTIEFLGSVARDVVERTTVPVTVVK</sequence>
<dbReference type="Proteomes" id="UP000277326">
    <property type="component" value="Unassembled WGS sequence"/>
</dbReference>
<reference evidence="4" key="3">
    <citation type="submission" date="2018-10" db="EMBL/GenBank/DDBJ databases">
        <authorList>
            <person name="Whitman W."/>
            <person name="Huntemann M."/>
            <person name="Clum A."/>
            <person name="Pillay M."/>
            <person name="Palaniappan K."/>
            <person name="Varghese N."/>
            <person name="Mikhailova N."/>
            <person name="Stamatis D."/>
            <person name="Reddy T."/>
            <person name="Daum C."/>
            <person name="Shapiro N."/>
            <person name="Ivanova N."/>
            <person name="Kyrpides N."/>
            <person name="Woyke T."/>
        </authorList>
    </citation>
    <scope>NUCLEOTIDE SEQUENCE</scope>
    <source>
        <strain evidence="4">CGMCC 1.10124</strain>
    </source>
</reference>
<evidence type="ECO:0000313" key="5">
    <source>
        <dbReference type="Proteomes" id="UP000277326"/>
    </source>
</evidence>
<dbReference type="OrthoDB" id="14880at2157"/>
<feature type="domain" description="UspA" evidence="2">
    <location>
        <begin position="3"/>
        <end position="148"/>
    </location>
</feature>
<dbReference type="RefSeq" id="WP_121919556.1">
    <property type="nucleotide sequence ID" value="NZ_CP034145.1"/>
</dbReference>
<proteinExistence type="inferred from homology"/>
<dbReference type="AlphaFoldDB" id="A0A3M0DUK3"/>
<dbReference type="InterPro" id="IPR006016">
    <property type="entry name" value="UspA"/>
</dbReference>
<dbReference type="PANTHER" id="PTHR46268:SF25">
    <property type="entry name" value="USPA DOMAIN PROTEIN"/>
    <property type="match status" value="1"/>
</dbReference>
<evidence type="ECO:0000313" key="4">
    <source>
        <dbReference type="EMBL" id="RMB23629.1"/>
    </source>
</evidence>
<evidence type="ECO:0000256" key="1">
    <source>
        <dbReference type="ARBA" id="ARBA00008791"/>
    </source>
</evidence>
<dbReference type="KEGG" id="haer:DU502_04625"/>
<evidence type="ECO:0000259" key="2">
    <source>
        <dbReference type="Pfam" id="PF00582"/>
    </source>
</evidence>
<evidence type="ECO:0000313" key="6">
    <source>
        <dbReference type="Proteomes" id="UP000282007"/>
    </source>
</evidence>
<dbReference type="EMBL" id="CP034145">
    <property type="protein sequence ID" value="AZH24713.1"/>
    <property type="molecule type" value="Genomic_DNA"/>
</dbReference>
<dbReference type="EMBL" id="REFS01000002">
    <property type="protein sequence ID" value="RMB23629.1"/>
    <property type="molecule type" value="Genomic_DNA"/>
</dbReference>
<dbReference type="Proteomes" id="UP000282007">
    <property type="component" value="Chromosome"/>
</dbReference>
<dbReference type="SUPFAM" id="SSF52402">
    <property type="entry name" value="Adenine nucleotide alpha hydrolases-like"/>
    <property type="match status" value="1"/>
</dbReference>
<reference evidence="3 6" key="2">
    <citation type="submission" date="2018-07" db="EMBL/GenBank/DDBJ databases">
        <title>Genome sequences of Haloplanus aerogenes JCM 16430T.</title>
        <authorList>
            <person name="Kim Y.B."/>
            <person name="Roh S.W."/>
        </authorList>
    </citation>
    <scope>NUCLEOTIDE SEQUENCE [LARGE SCALE GENOMIC DNA]</scope>
    <source>
        <strain evidence="3 6">JCM 16430</strain>
    </source>
</reference>
<dbReference type="CDD" id="cd00293">
    <property type="entry name" value="USP-like"/>
    <property type="match status" value="1"/>
</dbReference>
<protein>
    <submittedName>
        <fullName evidence="4">Nucleotide-binding universal stress UspA family protein</fullName>
    </submittedName>
    <submittedName>
        <fullName evidence="3">Universal stress protein</fullName>
    </submittedName>
</protein>
<dbReference type="Gene3D" id="3.40.50.620">
    <property type="entry name" value="HUPs"/>
    <property type="match status" value="1"/>
</dbReference>
<comment type="similarity">
    <text evidence="1">Belongs to the universal stress protein A family.</text>
</comment>